<dbReference type="GO" id="GO:0006355">
    <property type="term" value="P:regulation of DNA-templated transcription"/>
    <property type="evidence" value="ECO:0007669"/>
    <property type="project" value="InterPro"/>
</dbReference>
<dbReference type="RefSeq" id="WP_097030981.1">
    <property type="nucleotide sequence ID" value="NZ_OAOQ01000011.1"/>
</dbReference>
<dbReference type="SUPFAM" id="SSF46894">
    <property type="entry name" value="C-terminal effector domain of the bipartite response regulators"/>
    <property type="match status" value="1"/>
</dbReference>
<organism evidence="6 7">
    <name type="scientific">Cereibacter ovatus</name>
    <dbReference type="NCBI Taxonomy" id="439529"/>
    <lineage>
        <taxon>Bacteria</taxon>
        <taxon>Pseudomonadati</taxon>
        <taxon>Pseudomonadota</taxon>
        <taxon>Alphaproteobacteria</taxon>
        <taxon>Rhodobacterales</taxon>
        <taxon>Paracoccaceae</taxon>
        <taxon>Cereibacter</taxon>
    </lineage>
</organism>
<dbReference type="PROSITE" id="PS00622">
    <property type="entry name" value="HTH_LUXR_1"/>
    <property type="match status" value="1"/>
</dbReference>
<evidence type="ECO:0000256" key="1">
    <source>
        <dbReference type="ARBA" id="ARBA00023015"/>
    </source>
</evidence>
<feature type="compositionally biased region" description="Polar residues" evidence="4">
    <location>
        <begin position="1"/>
        <end position="10"/>
    </location>
</feature>
<feature type="domain" description="HTH luxR-type" evidence="5">
    <location>
        <begin position="170"/>
        <end position="235"/>
    </location>
</feature>
<accession>A0A285CWZ1</accession>
<reference evidence="7" key="1">
    <citation type="submission" date="2017-08" db="EMBL/GenBank/DDBJ databases">
        <authorList>
            <person name="Varghese N."/>
            <person name="Submissions S."/>
        </authorList>
    </citation>
    <scope>NUCLEOTIDE SEQUENCE [LARGE SCALE GENOMIC DNA]</scope>
    <source>
        <strain evidence="7">JA234</strain>
    </source>
</reference>
<keyword evidence="7" id="KW-1185">Reference proteome</keyword>
<dbReference type="PANTHER" id="PTHR44688">
    <property type="entry name" value="DNA-BINDING TRANSCRIPTIONAL ACTIVATOR DEVR_DOSR"/>
    <property type="match status" value="1"/>
</dbReference>
<evidence type="ECO:0000256" key="4">
    <source>
        <dbReference type="SAM" id="MobiDB-lite"/>
    </source>
</evidence>
<feature type="region of interest" description="Disordered" evidence="4">
    <location>
        <begin position="1"/>
        <end position="21"/>
    </location>
</feature>
<name>A0A285CWZ1_9RHOB</name>
<keyword evidence="1" id="KW-0805">Transcription regulation</keyword>
<evidence type="ECO:0000313" key="7">
    <source>
        <dbReference type="Proteomes" id="UP000219467"/>
    </source>
</evidence>
<dbReference type="CDD" id="cd06170">
    <property type="entry name" value="LuxR_C_like"/>
    <property type="match status" value="1"/>
</dbReference>
<evidence type="ECO:0000259" key="5">
    <source>
        <dbReference type="PROSITE" id="PS50043"/>
    </source>
</evidence>
<gene>
    <name evidence="6" type="ORF">SAMN05878503_111103</name>
</gene>
<protein>
    <submittedName>
        <fullName evidence="6">LuxR family transcriptional regulator</fullName>
    </submittedName>
</protein>
<keyword evidence="2" id="KW-0238">DNA-binding</keyword>
<dbReference type="SMART" id="SM00421">
    <property type="entry name" value="HTH_LUXR"/>
    <property type="match status" value="1"/>
</dbReference>
<sequence>MNHAQDSFSKSPTALPSTAPPLPAERRALAVIDPRTLERDCFVRCIELARPDIAISGFNSIDDWQNRHDAGLCQVVLYSTGNRAVQEVAAEIADLVALAAASPVVVIGTANDLSEMLAAFDCGARGYLPSSVGVDEIVETSLLTSFRGIFLPLASLQALRASVPQTTPPETSCDEHLTERQRAVCEALRRGKSNKIIAGELNLCESTVKVHIRNIMKKLGAKNRTEAAFKLNASMIAGGGRLS</sequence>
<dbReference type="OrthoDB" id="9810375at2"/>
<dbReference type="InterPro" id="IPR016032">
    <property type="entry name" value="Sig_transdc_resp-reg_C-effctor"/>
</dbReference>
<dbReference type="PANTHER" id="PTHR44688:SF25">
    <property type="entry name" value="HTH LUXR-TYPE DOMAIN-CONTAINING PROTEIN"/>
    <property type="match status" value="1"/>
</dbReference>
<evidence type="ECO:0000313" key="6">
    <source>
        <dbReference type="EMBL" id="SNX72060.1"/>
    </source>
</evidence>
<dbReference type="GO" id="GO:0003677">
    <property type="term" value="F:DNA binding"/>
    <property type="evidence" value="ECO:0007669"/>
    <property type="project" value="UniProtKB-KW"/>
</dbReference>
<dbReference type="Proteomes" id="UP000219467">
    <property type="component" value="Unassembled WGS sequence"/>
</dbReference>
<dbReference type="InterPro" id="IPR000792">
    <property type="entry name" value="Tscrpt_reg_LuxR_C"/>
</dbReference>
<dbReference type="Gene3D" id="3.40.50.2300">
    <property type="match status" value="1"/>
</dbReference>
<proteinExistence type="predicted"/>
<dbReference type="PRINTS" id="PR00038">
    <property type="entry name" value="HTHLUXR"/>
</dbReference>
<keyword evidence="3" id="KW-0804">Transcription</keyword>
<dbReference type="AlphaFoldDB" id="A0A285CWZ1"/>
<evidence type="ECO:0000256" key="3">
    <source>
        <dbReference type="ARBA" id="ARBA00023163"/>
    </source>
</evidence>
<dbReference type="Pfam" id="PF00196">
    <property type="entry name" value="GerE"/>
    <property type="match status" value="1"/>
</dbReference>
<evidence type="ECO:0000256" key="2">
    <source>
        <dbReference type="ARBA" id="ARBA00023125"/>
    </source>
</evidence>
<dbReference type="EMBL" id="OAOQ01000011">
    <property type="protein sequence ID" value="SNX72060.1"/>
    <property type="molecule type" value="Genomic_DNA"/>
</dbReference>
<dbReference type="PROSITE" id="PS50043">
    <property type="entry name" value="HTH_LUXR_2"/>
    <property type="match status" value="1"/>
</dbReference>